<dbReference type="Pfam" id="PF07690">
    <property type="entry name" value="MFS_1"/>
    <property type="match status" value="1"/>
</dbReference>
<feature type="transmembrane region" description="Helical" evidence="5">
    <location>
        <begin position="212"/>
        <end position="235"/>
    </location>
</feature>
<proteinExistence type="predicted"/>
<dbReference type="InterPro" id="IPR036259">
    <property type="entry name" value="MFS_trans_sf"/>
</dbReference>
<dbReference type="EMBL" id="LT629757">
    <property type="protein sequence ID" value="SDS18935.1"/>
    <property type="molecule type" value="Genomic_DNA"/>
</dbReference>
<comment type="subcellular location">
    <subcellularLocation>
        <location evidence="1">Cell membrane</location>
        <topology evidence="1">Multi-pass membrane protein</topology>
    </subcellularLocation>
</comment>
<protein>
    <submittedName>
        <fullName evidence="7">Predicted arabinose efflux permease, MFS family</fullName>
    </submittedName>
</protein>
<organism evidence="7 8">
    <name type="scientific">Nocardioides scoriae</name>
    <dbReference type="NCBI Taxonomy" id="642780"/>
    <lineage>
        <taxon>Bacteria</taxon>
        <taxon>Bacillati</taxon>
        <taxon>Actinomycetota</taxon>
        <taxon>Actinomycetes</taxon>
        <taxon>Propionibacteriales</taxon>
        <taxon>Nocardioidaceae</taxon>
        <taxon>Nocardioides</taxon>
    </lineage>
</organism>
<feature type="transmembrane region" description="Helical" evidence="5">
    <location>
        <begin position="282"/>
        <end position="301"/>
    </location>
</feature>
<dbReference type="Proteomes" id="UP000198859">
    <property type="component" value="Chromosome I"/>
</dbReference>
<keyword evidence="2 5" id="KW-0812">Transmembrane</keyword>
<name>A0A1H1Q671_9ACTN</name>
<evidence type="ECO:0000256" key="5">
    <source>
        <dbReference type="SAM" id="Phobius"/>
    </source>
</evidence>
<evidence type="ECO:0000256" key="2">
    <source>
        <dbReference type="ARBA" id="ARBA00022692"/>
    </source>
</evidence>
<dbReference type="PANTHER" id="PTHR23542">
    <property type="match status" value="1"/>
</dbReference>
<dbReference type="GO" id="GO:0022857">
    <property type="term" value="F:transmembrane transporter activity"/>
    <property type="evidence" value="ECO:0007669"/>
    <property type="project" value="InterPro"/>
</dbReference>
<dbReference type="PANTHER" id="PTHR23542:SF1">
    <property type="entry name" value="MAJOR FACILITATOR SUPERFAMILY (MFS) PROFILE DOMAIN-CONTAINING PROTEIN"/>
    <property type="match status" value="1"/>
</dbReference>
<feature type="transmembrane region" description="Helical" evidence="5">
    <location>
        <begin position="79"/>
        <end position="100"/>
    </location>
</feature>
<keyword evidence="4 5" id="KW-0472">Membrane</keyword>
<evidence type="ECO:0000313" key="8">
    <source>
        <dbReference type="Proteomes" id="UP000198859"/>
    </source>
</evidence>
<dbReference type="InterPro" id="IPR011701">
    <property type="entry name" value="MFS"/>
</dbReference>
<feature type="transmembrane region" description="Helical" evidence="5">
    <location>
        <begin position="174"/>
        <end position="191"/>
    </location>
</feature>
<feature type="transmembrane region" description="Helical" evidence="5">
    <location>
        <begin position="337"/>
        <end position="356"/>
    </location>
</feature>
<keyword evidence="8" id="KW-1185">Reference proteome</keyword>
<dbReference type="Gene3D" id="1.20.1250.20">
    <property type="entry name" value="MFS general substrate transporter like domains"/>
    <property type="match status" value="1"/>
</dbReference>
<evidence type="ECO:0000313" key="7">
    <source>
        <dbReference type="EMBL" id="SDS18935.1"/>
    </source>
</evidence>
<dbReference type="PROSITE" id="PS50850">
    <property type="entry name" value="MFS"/>
    <property type="match status" value="1"/>
</dbReference>
<dbReference type="STRING" id="642780.SAMN04488570_1327"/>
<accession>A0A1H1Q671</accession>
<dbReference type="InterPro" id="IPR020846">
    <property type="entry name" value="MFS_dom"/>
</dbReference>
<keyword evidence="3 5" id="KW-1133">Transmembrane helix</keyword>
<evidence type="ECO:0000256" key="3">
    <source>
        <dbReference type="ARBA" id="ARBA00022989"/>
    </source>
</evidence>
<evidence type="ECO:0000259" key="6">
    <source>
        <dbReference type="PROSITE" id="PS50850"/>
    </source>
</evidence>
<gene>
    <name evidence="7" type="ORF">SAMN04488570_1327</name>
</gene>
<feature type="transmembrane region" description="Helical" evidence="5">
    <location>
        <begin position="247"/>
        <end position="270"/>
    </location>
</feature>
<feature type="transmembrane region" description="Helical" evidence="5">
    <location>
        <begin position="34"/>
        <end position="58"/>
    </location>
</feature>
<evidence type="ECO:0000256" key="4">
    <source>
        <dbReference type="ARBA" id="ARBA00023136"/>
    </source>
</evidence>
<reference evidence="8" key="1">
    <citation type="submission" date="2016-10" db="EMBL/GenBank/DDBJ databases">
        <authorList>
            <person name="Varghese N."/>
            <person name="Submissions S."/>
        </authorList>
    </citation>
    <scope>NUCLEOTIDE SEQUENCE [LARGE SCALE GENOMIC DNA]</scope>
    <source>
        <strain evidence="8">DSM 22127</strain>
    </source>
</reference>
<dbReference type="SUPFAM" id="SSF103473">
    <property type="entry name" value="MFS general substrate transporter"/>
    <property type="match status" value="1"/>
</dbReference>
<feature type="transmembrane region" description="Helical" evidence="5">
    <location>
        <begin position="307"/>
        <end position="325"/>
    </location>
</feature>
<dbReference type="AlphaFoldDB" id="A0A1H1Q671"/>
<evidence type="ECO:0000256" key="1">
    <source>
        <dbReference type="ARBA" id="ARBA00004651"/>
    </source>
</evidence>
<sequence length="398" mass="40251">MLTSYRRVFAHPGAAAFSATGLVARLPISMMTLGIVLLVSALTGSYALAGQVSAAYVVGNALFAVPHGRLADRFGQRRVLRVDTVVFGLASSLTVVAVSADWSLPWPHLLALLAGMSVPQVGTMVRARWAHLLTDDQERHTAFSVEGVADEVVFVTGPALVTLLATSFAPQSGLVVAIVAGTVGSLALAAQRRTEPPPHRPVAGTTRPPMPWLLLVPLALGAVALGSLFGALEVATVALAEDEGTKAVAGLMLAAFSLGSLVAGVVAGATPTRRPPLTRARIGMTVLAVGTVALPLLPGLLLVTVALFLTGLALAPTLISLFSLIEAAVPAARLNEAMGVVQTGVGAGIAPGAWGAGVVADAAGGSTAFWVCTVSAVLAAVSGLAVRTPADTRTSLVG</sequence>
<feature type="domain" description="Major facilitator superfamily (MFS) profile" evidence="6">
    <location>
        <begin position="214"/>
        <end position="398"/>
    </location>
</feature>
<dbReference type="GO" id="GO:0005886">
    <property type="term" value="C:plasma membrane"/>
    <property type="evidence" value="ECO:0007669"/>
    <property type="project" value="UniProtKB-SubCell"/>
</dbReference>
<dbReference type="Gene3D" id="1.20.1720.10">
    <property type="entry name" value="Multidrug resistance protein D"/>
    <property type="match status" value="1"/>
</dbReference>
<feature type="transmembrane region" description="Helical" evidence="5">
    <location>
        <begin position="368"/>
        <end position="386"/>
    </location>
</feature>